<proteinExistence type="predicted"/>
<evidence type="ECO:0000313" key="2">
    <source>
        <dbReference type="EMBL" id="KAJ7387842.1"/>
    </source>
</evidence>
<evidence type="ECO:0000313" key="3">
    <source>
        <dbReference type="Proteomes" id="UP001163046"/>
    </source>
</evidence>
<keyword evidence="1" id="KW-1133">Transmembrane helix</keyword>
<protein>
    <submittedName>
        <fullName evidence="2">N-alpha-acetyltransferase 25, NatB auxiliary subunit</fullName>
    </submittedName>
</protein>
<name>A0A9W9ZUA4_9CNID</name>
<gene>
    <name evidence="2" type="primary">NAA25_1</name>
    <name evidence="2" type="ORF">OS493_001189</name>
</gene>
<dbReference type="Proteomes" id="UP001163046">
    <property type="component" value="Unassembled WGS sequence"/>
</dbReference>
<accession>A0A9W9ZUA4</accession>
<reference evidence="2" key="1">
    <citation type="submission" date="2023-01" db="EMBL/GenBank/DDBJ databases">
        <title>Genome assembly of the deep-sea coral Lophelia pertusa.</title>
        <authorList>
            <person name="Herrera S."/>
            <person name="Cordes E."/>
        </authorList>
    </citation>
    <scope>NUCLEOTIDE SEQUENCE</scope>
    <source>
        <strain evidence="2">USNM1676648</strain>
        <tissue evidence="2">Polyp</tissue>
    </source>
</reference>
<dbReference type="EMBL" id="MU825873">
    <property type="protein sequence ID" value="KAJ7387842.1"/>
    <property type="molecule type" value="Genomic_DNA"/>
</dbReference>
<sequence length="318" mass="35695">MKDLKDNRDLKILQTWDIPERQLSEDQELKCMEQEVLWLRLRFVVLRALSIAVSLVPKPQTNMQTMNNGEAVPVFPLEEVISELKEILQEVDLHPGSRAKLPFLGPPCSRLPGFLDGQHGVVLIAMLRVCHECHHLYYAAQDASSRDRWNSIQENLEMVTGILKGCTAECLGKLTTGSGEKTMFNGYVLEPLVLLVESCCCVILLAAVCCRFLQVLAGSRKAKKKNPGPPNEDIVPFREFLSSLKCSITALQSALKDVNIAQLSDELLELNIVELDNETKSSIVSEIWEKLQTSYKQSVKEISELLHHKVAFAKSLKI</sequence>
<keyword evidence="3" id="KW-1185">Reference proteome</keyword>
<organism evidence="2 3">
    <name type="scientific">Desmophyllum pertusum</name>
    <dbReference type="NCBI Taxonomy" id="174260"/>
    <lineage>
        <taxon>Eukaryota</taxon>
        <taxon>Metazoa</taxon>
        <taxon>Cnidaria</taxon>
        <taxon>Anthozoa</taxon>
        <taxon>Hexacorallia</taxon>
        <taxon>Scleractinia</taxon>
        <taxon>Caryophylliina</taxon>
        <taxon>Caryophylliidae</taxon>
        <taxon>Desmophyllum</taxon>
    </lineage>
</organism>
<keyword evidence="1" id="KW-0472">Membrane</keyword>
<feature type="transmembrane region" description="Helical" evidence="1">
    <location>
        <begin position="192"/>
        <end position="213"/>
    </location>
</feature>
<evidence type="ECO:0000256" key="1">
    <source>
        <dbReference type="SAM" id="Phobius"/>
    </source>
</evidence>
<dbReference type="OrthoDB" id="6021176at2759"/>
<dbReference type="AlphaFoldDB" id="A0A9W9ZUA4"/>
<keyword evidence="1" id="KW-0812">Transmembrane</keyword>
<comment type="caution">
    <text evidence="2">The sequence shown here is derived from an EMBL/GenBank/DDBJ whole genome shotgun (WGS) entry which is preliminary data.</text>
</comment>